<keyword evidence="2" id="KW-1185">Reference proteome</keyword>
<name>A0ABR3G4K0_9PEZI</name>
<accession>A0ABR3G4K0</accession>
<evidence type="ECO:0000313" key="1">
    <source>
        <dbReference type="EMBL" id="KAL0630715.1"/>
    </source>
</evidence>
<proteinExistence type="predicted"/>
<dbReference type="EMBL" id="JBBBZM010000406">
    <property type="protein sequence ID" value="KAL0630715.1"/>
    <property type="molecule type" value="Genomic_DNA"/>
</dbReference>
<reference evidence="1 2" key="1">
    <citation type="submission" date="2024-02" db="EMBL/GenBank/DDBJ databases">
        <title>Discinaceae phylogenomics.</title>
        <authorList>
            <person name="Dirks A.C."/>
            <person name="James T.Y."/>
        </authorList>
    </citation>
    <scope>NUCLEOTIDE SEQUENCE [LARGE SCALE GENOMIC DNA]</scope>
    <source>
        <strain evidence="1 2">ACD0624</strain>
    </source>
</reference>
<protein>
    <submittedName>
        <fullName evidence="1">Uncharacterized protein</fullName>
    </submittedName>
</protein>
<comment type="caution">
    <text evidence="1">The sequence shown here is derived from an EMBL/GenBank/DDBJ whole genome shotgun (WGS) entry which is preliminary data.</text>
</comment>
<sequence length="142" mass="16094">MTHGWTADEEGSGDSHHVRITTTLSIRKPTFTPRRQRQRTDWTKFAQTMGTIHPAANNYKILERTQATAEAINAHLQQAINTAIPWSKPNQKSKSWWSPEITHLKNAMATANKHVYQTLDNEGYKAESKNISAKWGTAIRIA</sequence>
<dbReference type="Proteomes" id="UP001447188">
    <property type="component" value="Unassembled WGS sequence"/>
</dbReference>
<organism evidence="1 2">
    <name type="scientific">Discina gigas</name>
    <dbReference type="NCBI Taxonomy" id="1032678"/>
    <lineage>
        <taxon>Eukaryota</taxon>
        <taxon>Fungi</taxon>
        <taxon>Dikarya</taxon>
        <taxon>Ascomycota</taxon>
        <taxon>Pezizomycotina</taxon>
        <taxon>Pezizomycetes</taxon>
        <taxon>Pezizales</taxon>
        <taxon>Discinaceae</taxon>
        <taxon>Discina</taxon>
    </lineage>
</organism>
<gene>
    <name evidence="1" type="ORF">Q9L58_010436</name>
</gene>
<evidence type="ECO:0000313" key="2">
    <source>
        <dbReference type="Proteomes" id="UP001447188"/>
    </source>
</evidence>